<dbReference type="CDD" id="cd10017">
    <property type="entry name" value="B3_DNA"/>
    <property type="match status" value="1"/>
</dbReference>
<comment type="caution">
    <text evidence="8">The sequence shown here is derived from an EMBL/GenBank/DDBJ whole genome shotgun (WGS) entry which is preliminary data.</text>
</comment>
<keyword evidence="2" id="KW-0805">Transcription regulation</keyword>
<reference evidence="8" key="1">
    <citation type="submission" date="2023-07" db="EMBL/GenBank/DDBJ databases">
        <title>A chromosome-level genome assembly of Lolium multiflorum.</title>
        <authorList>
            <person name="Chen Y."/>
            <person name="Copetti D."/>
            <person name="Kolliker R."/>
            <person name="Studer B."/>
        </authorList>
    </citation>
    <scope>NUCLEOTIDE SEQUENCE</scope>
    <source>
        <strain evidence="8">02402/16</strain>
        <tissue evidence="8">Leaf</tissue>
    </source>
</reference>
<evidence type="ECO:0000313" key="8">
    <source>
        <dbReference type="EMBL" id="KAK1606238.1"/>
    </source>
</evidence>
<dbReference type="Gene3D" id="2.40.330.10">
    <property type="entry name" value="DNA-binding pseudobarrel domain"/>
    <property type="match status" value="1"/>
</dbReference>
<dbReference type="InterPro" id="IPR003340">
    <property type="entry name" value="B3_DNA-bd"/>
</dbReference>
<organism evidence="8 9">
    <name type="scientific">Lolium multiflorum</name>
    <name type="common">Italian ryegrass</name>
    <name type="synonym">Lolium perenne subsp. multiflorum</name>
    <dbReference type="NCBI Taxonomy" id="4521"/>
    <lineage>
        <taxon>Eukaryota</taxon>
        <taxon>Viridiplantae</taxon>
        <taxon>Streptophyta</taxon>
        <taxon>Embryophyta</taxon>
        <taxon>Tracheophyta</taxon>
        <taxon>Spermatophyta</taxon>
        <taxon>Magnoliopsida</taxon>
        <taxon>Liliopsida</taxon>
        <taxon>Poales</taxon>
        <taxon>Poaceae</taxon>
        <taxon>BOP clade</taxon>
        <taxon>Pooideae</taxon>
        <taxon>Poodae</taxon>
        <taxon>Poeae</taxon>
        <taxon>Poeae Chloroplast Group 2 (Poeae type)</taxon>
        <taxon>Loliodinae</taxon>
        <taxon>Loliinae</taxon>
        <taxon>Lolium</taxon>
    </lineage>
</organism>
<dbReference type="PANTHER" id="PTHR31920">
    <property type="entry name" value="B3 DOMAIN-CONTAINING"/>
    <property type="match status" value="1"/>
</dbReference>
<keyword evidence="9" id="KW-1185">Reference proteome</keyword>
<feature type="region of interest" description="Disordered" evidence="6">
    <location>
        <begin position="75"/>
        <end position="114"/>
    </location>
</feature>
<dbReference type="InterPro" id="IPR050655">
    <property type="entry name" value="Plant_B3_domain"/>
</dbReference>
<dbReference type="PROSITE" id="PS50863">
    <property type="entry name" value="B3"/>
    <property type="match status" value="1"/>
</dbReference>
<dbReference type="GO" id="GO:0003677">
    <property type="term" value="F:DNA binding"/>
    <property type="evidence" value="ECO:0007669"/>
    <property type="project" value="UniProtKB-KW"/>
</dbReference>
<name>A0AAD8QSE0_LOLMU</name>
<evidence type="ECO:0000256" key="4">
    <source>
        <dbReference type="ARBA" id="ARBA00023163"/>
    </source>
</evidence>
<dbReference type="SUPFAM" id="SSF101936">
    <property type="entry name" value="DNA-binding pseudobarrel domain"/>
    <property type="match status" value="1"/>
</dbReference>
<dbReference type="Proteomes" id="UP001231189">
    <property type="component" value="Unassembled WGS sequence"/>
</dbReference>
<keyword evidence="4" id="KW-0804">Transcription</keyword>
<gene>
    <name evidence="8" type="ORF">QYE76_029911</name>
</gene>
<accession>A0AAD8QSE0</accession>
<feature type="domain" description="TF-B3" evidence="7">
    <location>
        <begin position="150"/>
        <end position="202"/>
    </location>
</feature>
<dbReference type="AlphaFoldDB" id="A0AAD8QSE0"/>
<sequence length="218" mass="23818">MENYSLLMGAAAVMKMAVEMAAVSMEKPSGGTSPLRRVPEQRLLSPRSWLRDDGGSGTFLVSWLSPEINHIATGTAPSLDGELLPPHGSSSGDEDGGGDGSGVDGEAFRGTSPLGRVERETLSPDLGFAMAAARNFSRIVAFSASCGYYRWIVDAIYDARGKMYLNIGWEKFARHHSLEAGFILLFSYFGDRDMSVKVFDETRCRRDYHGDSTDEEDD</sequence>
<dbReference type="EMBL" id="JAUUTY010000007">
    <property type="protein sequence ID" value="KAK1606238.1"/>
    <property type="molecule type" value="Genomic_DNA"/>
</dbReference>
<dbReference type="PANTHER" id="PTHR31920:SF111">
    <property type="entry name" value="B3 DOMAIN-CONTAINING PROTEIN OS03G0621600-RELATED"/>
    <property type="match status" value="1"/>
</dbReference>
<evidence type="ECO:0000256" key="5">
    <source>
        <dbReference type="ARBA" id="ARBA00023242"/>
    </source>
</evidence>
<evidence type="ECO:0000256" key="1">
    <source>
        <dbReference type="ARBA" id="ARBA00004123"/>
    </source>
</evidence>
<evidence type="ECO:0000259" key="7">
    <source>
        <dbReference type="PROSITE" id="PS50863"/>
    </source>
</evidence>
<comment type="subcellular location">
    <subcellularLocation>
        <location evidence="1">Nucleus</location>
    </subcellularLocation>
</comment>
<protein>
    <recommendedName>
        <fullName evidence="7">TF-B3 domain-containing protein</fullName>
    </recommendedName>
</protein>
<evidence type="ECO:0000256" key="2">
    <source>
        <dbReference type="ARBA" id="ARBA00023015"/>
    </source>
</evidence>
<evidence type="ECO:0000256" key="6">
    <source>
        <dbReference type="SAM" id="MobiDB-lite"/>
    </source>
</evidence>
<dbReference type="GO" id="GO:0005634">
    <property type="term" value="C:nucleus"/>
    <property type="evidence" value="ECO:0007669"/>
    <property type="project" value="UniProtKB-SubCell"/>
</dbReference>
<evidence type="ECO:0000256" key="3">
    <source>
        <dbReference type="ARBA" id="ARBA00023125"/>
    </source>
</evidence>
<dbReference type="InterPro" id="IPR015300">
    <property type="entry name" value="DNA-bd_pseudobarrel_sf"/>
</dbReference>
<proteinExistence type="predicted"/>
<keyword evidence="5" id="KW-0539">Nucleus</keyword>
<keyword evidence="3" id="KW-0238">DNA-binding</keyword>
<evidence type="ECO:0000313" key="9">
    <source>
        <dbReference type="Proteomes" id="UP001231189"/>
    </source>
</evidence>